<dbReference type="PANTHER" id="PTHR42681:SF1">
    <property type="entry name" value="MALONYL-COA-ACYL CARRIER PROTEIN TRANSACYLASE, MITOCHONDRIAL"/>
    <property type="match status" value="1"/>
</dbReference>
<comment type="catalytic activity">
    <reaction evidence="5 6">
        <text>holo-[ACP] + malonyl-CoA = malonyl-[ACP] + CoA</text>
        <dbReference type="Rhea" id="RHEA:41792"/>
        <dbReference type="Rhea" id="RHEA-COMP:9623"/>
        <dbReference type="Rhea" id="RHEA-COMP:9685"/>
        <dbReference type="ChEBI" id="CHEBI:57287"/>
        <dbReference type="ChEBI" id="CHEBI:57384"/>
        <dbReference type="ChEBI" id="CHEBI:64479"/>
        <dbReference type="ChEBI" id="CHEBI:78449"/>
        <dbReference type="EC" id="2.3.1.39"/>
    </reaction>
</comment>
<dbReference type="InterPro" id="IPR024925">
    <property type="entry name" value="Malonyl_CoA-ACP_transAc"/>
</dbReference>
<evidence type="ECO:0000313" key="10">
    <source>
        <dbReference type="Proteomes" id="UP000321934"/>
    </source>
</evidence>
<evidence type="ECO:0000259" key="8">
    <source>
        <dbReference type="SMART" id="SM00827"/>
    </source>
</evidence>
<dbReference type="Gene3D" id="3.30.70.250">
    <property type="entry name" value="Malonyl-CoA ACP transacylase, ACP-binding"/>
    <property type="match status" value="1"/>
</dbReference>
<evidence type="ECO:0000256" key="4">
    <source>
        <dbReference type="ARBA" id="ARBA00023315"/>
    </source>
</evidence>
<organism evidence="9 10">
    <name type="scientific">Candidatus Deianiraea vastatrix</name>
    <dbReference type="NCBI Taxonomy" id="2163644"/>
    <lineage>
        <taxon>Bacteria</taxon>
        <taxon>Pseudomonadati</taxon>
        <taxon>Pseudomonadota</taxon>
        <taxon>Alphaproteobacteria</taxon>
        <taxon>Rickettsiales</taxon>
        <taxon>Candidatus Deianiraeaceae</taxon>
        <taxon>Candidatus Deianiraea</taxon>
    </lineage>
</organism>
<dbReference type="Pfam" id="PF00698">
    <property type="entry name" value="Acyl_transf_1"/>
    <property type="match status" value="1"/>
</dbReference>
<dbReference type="OrthoDB" id="9808564at2"/>
<dbReference type="InterPro" id="IPR016035">
    <property type="entry name" value="Acyl_Trfase/lysoPLipase"/>
</dbReference>
<dbReference type="SUPFAM" id="SSF52151">
    <property type="entry name" value="FabD/lysophospholipase-like"/>
    <property type="match status" value="1"/>
</dbReference>
<feature type="domain" description="Malonyl-CoA:ACP transacylase (MAT)" evidence="8">
    <location>
        <begin position="8"/>
        <end position="308"/>
    </location>
</feature>
<dbReference type="GO" id="GO:0004314">
    <property type="term" value="F:[acyl-carrier-protein] S-malonyltransferase activity"/>
    <property type="evidence" value="ECO:0007669"/>
    <property type="project" value="UniProtKB-EC"/>
</dbReference>
<evidence type="ECO:0000256" key="1">
    <source>
        <dbReference type="ARBA" id="ARBA00013258"/>
    </source>
</evidence>
<evidence type="ECO:0000256" key="2">
    <source>
        <dbReference type="ARBA" id="ARBA00018953"/>
    </source>
</evidence>
<dbReference type="SMART" id="SM00827">
    <property type="entry name" value="PKS_AT"/>
    <property type="match status" value="1"/>
</dbReference>
<name>A0A5B8XE67_9RICK</name>
<dbReference type="PANTHER" id="PTHR42681">
    <property type="entry name" value="MALONYL-COA-ACYL CARRIER PROTEIN TRANSACYLASE, MITOCHONDRIAL"/>
    <property type="match status" value="1"/>
</dbReference>
<evidence type="ECO:0000256" key="5">
    <source>
        <dbReference type="ARBA" id="ARBA00048462"/>
    </source>
</evidence>
<dbReference type="FunFam" id="3.30.70.250:FF:000001">
    <property type="entry name" value="Malonyl CoA-acyl carrier protein transacylase"/>
    <property type="match status" value="1"/>
</dbReference>
<dbReference type="GO" id="GO:0005829">
    <property type="term" value="C:cytosol"/>
    <property type="evidence" value="ECO:0007669"/>
    <property type="project" value="TreeGrafter"/>
</dbReference>
<evidence type="ECO:0000313" key="9">
    <source>
        <dbReference type="EMBL" id="QED23530.1"/>
    </source>
</evidence>
<dbReference type="NCBIfam" id="TIGR00128">
    <property type="entry name" value="fabD"/>
    <property type="match status" value="1"/>
</dbReference>
<dbReference type="PIRSF" id="PIRSF000446">
    <property type="entry name" value="Mct"/>
    <property type="match status" value="1"/>
</dbReference>
<dbReference type="SUPFAM" id="SSF55048">
    <property type="entry name" value="Probable ACP-binding domain of malonyl-CoA ACP transacylase"/>
    <property type="match status" value="1"/>
</dbReference>
<dbReference type="Proteomes" id="UP000321934">
    <property type="component" value="Chromosome"/>
</dbReference>
<keyword evidence="4 6" id="KW-0012">Acyltransferase</keyword>
<dbReference type="GO" id="GO:0006633">
    <property type="term" value="P:fatty acid biosynthetic process"/>
    <property type="evidence" value="ECO:0007669"/>
    <property type="project" value="TreeGrafter"/>
</dbReference>
<dbReference type="AlphaFoldDB" id="A0A5B8XE67"/>
<dbReference type="InterPro" id="IPR050858">
    <property type="entry name" value="Mal-CoA-ACP_Trans/PKS_FabD"/>
</dbReference>
<reference evidence="9 10" key="1">
    <citation type="journal article" date="2019" name="ISME J.">
        <title>Deianiraea, an extracellular bacterium associated with the ciliate Paramecium, suggests an alternative scenario for the evolution of Rickettsiales.</title>
        <authorList>
            <person name="Castelli M."/>
            <person name="Sabaneyeva E."/>
            <person name="Lanzoni O."/>
            <person name="Lebedeva N."/>
            <person name="Floriano A.M."/>
            <person name="Gaiarsa S."/>
            <person name="Benken K."/>
            <person name="Modeo L."/>
            <person name="Bandi C."/>
            <person name="Potekhin A."/>
            <person name="Sassera D."/>
            <person name="Petroni G."/>
        </authorList>
    </citation>
    <scope>NUCLEOTIDE SEQUENCE [LARGE SCALE GENOMIC DNA]</scope>
    <source>
        <strain evidence="9">CyL4-1</strain>
    </source>
</reference>
<dbReference type="EMBL" id="CP029077">
    <property type="protein sequence ID" value="QED23530.1"/>
    <property type="molecule type" value="Genomic_DNA"/>
</dbReference>
<evidence type="ECO:0000256" key="7">
    <source>
        <dbReference type="PIRSR" id="PIRSR000446-1"/>
    </source>
</evidence>
<dbReference type="Gene3D" id="3.40.366.10">
    <property type="entry name" value="Malonyl-Coenzyme A Acyl Carrier Protein, domain 2"/>
    <property type="match status" value="1"/>
</dbReference>
<evidence type="ECO:0000256" key="3">
    <source>
        <dbReference type="ARBA" id="ARBA00022679"/>
    </source>
</evidence>
<feature type="active site" evidence="7">
    <location>
        <position position="207"/>
    </location>
</feature>
<feature type="active site" evidence="7">
    <location>
        <position position="97"/>
    </location>
</feature>
<keyword evidence="10" id="KW-1185">Reference proteome</keyword>
<accession>A0A5B8XE67</accession>
<dbReference type="InterPro" id="IPR004410">
    <property type="entry name" value="Malonyl_CoA-ACP_transAc_FabD"/>
</dbReference>
<evidence type="ECO:0000256" key="6">
    <source>
        <dbReference type="PIRNR" id="PIRNR000446"/>
    </source>
</evidence>
<comment type="similarity">
    <text evidence="6">Belongs to the fabD family.</text>
</comment>
<dbReference type="InterPro" id="IPR014043">
    <property type="entry name" value="Acyl_transferase_dom"/>
</dbReference>
<dbReference type="RefSeq" id="WP_146820798.1">
    <property type="nucleotide sequence ID" value="NZ_CP029077.1"/>
</dbReference>
<proteinExistence type="inferred from homology"/>
<keyword evidence="3 6" id="KW-0808">Transferase</keyword>
<sequence>MIKTTLFAFPGQGSQYIGMGKSVFENYKVSKDVFSEVDDALGYKLSNIIFGDNAEELTATYNAQPALMCVSIAVLRALEQETGKKIEEMCSIVCGHSLGEYSALCASGAITLHDTAKILAIRGKAMNEAAPKGTGGMAAILGASDEQVEELIKKSTISGEVLVIANDNSSGQTVISGHIASIDKSIEVAKELGIKRAVKLPVSGPFHSPLMEKARLEMEKTLVDIRIREPKIPVIANFTATATTNPDEIRKLLALQVTGTVKWRESIMYVENLGYERLFELGAGKVLGGLTKRIAEKINAISIESMDEILANKAIL</sequence>
<dbReference type="InterPro" id="IPR001227">
    <property type="entry name" value="Ac_transferase_dom_sf"/>
</dbReference>
<gene>
    <name evidence="9" type="ORF">Deia_00740</name>
</gene>
<dbReference type="InterPro" id="IPR016036">
    <property type="entry name" value="Malonyl_transacylase_ACP-bd"/>
</dbReference>
<dbReference type="EC" id="2.3.1.39" evidence="1 6"/>
<protein>
    <recommendedName>
        <fullName evidence="2 6">Malonyl CoA-acyl carrier protein transacylase</fullName>
        <ecNumber evidence="1 6">2.3.1.39</ecNumber>
    </recommendedName>
</protein>